<dbReference type="Pfam" id="PF13596">
    <property type="entry name" value="PAS_10"/>
    <property type="match status" value="1"/>
</dbReference>
<proteinExistence type="predicted"/>
<dbReference type="InterPro" id="IPR052162">
    <property type="entry name" value="Sensor_kinase/Photoreceptor"/>
</dbReference>
<feature type="domain" description="PAC" evidence="7">
    <location>
        <begin position="500"/>
        <end position="551"/>
    </location>
</feature>
<dbReference type="PANTHER" id="PTHR43304">
    <property type="entry name" value="PHYTOCHROME-LIKE PROTEIN CPH1"/>
    <property type="match status" value="1"/>
</dbReference>
<feature type="domain" description="PAS" evidence="6">
    <location>
        <begin position="177"/>
        <end position="247"/>
    </location>
</feature>
<evidence type="ECO:0000313" key="9">
    <source>
        <dbReference type="Proteomes" id="UP001597460"/>
    </source>
</evidence>
<dbReference type="Gene3D" id="2.10.70.100">
    <property type="match status" value="1"/>
</dbReference>
<comment type="caution">
    <text evidence="8">The sequence shown here is derived from an EMBL/GenBank/DDBJ whole genome shotgun (WGS) entry which is preliminary data.</text>
</comment>
<sequence>MNDICYDITLKDGTYKEYYWRVVNVPVFDDEGSVEFIINSATNITEQRLNEHKYELMLNNAEDSFVLIDRERKILNFNEAYAEKTRDIFGKDPEVGISIMEFALPERVDKVNDILEKVFNGEIVKADLEMTNTDGRNRYFYTTYRPAILENGAIYGALFSVYEKTKEFDTKKELEISEARYRALVENGNDVLFILSPEAKPTYISPSIKNVLGYSQEEAYEMDLMKLVHPDDISIVASELEKCMDKPGEPLEVTPARMKHKDGRYRWFEATITNMLHDPAINGIVDNFRDITDRIEYQEAIAEAKEKYQSLIQTIDGVVWEAEPDSLQTSYMSPQSLPILGHDADVWASTVGFWEDHIHPDDQKKTCDKFIKLTQAGKNHELEYRFKKENGEYIWVRDVITVITEDGIPEVIRGVIIDINKEKELQIELDQVYKIASIGNWEVDMVNDQLYWSEVVKKTFEVDPDFKPELNTAIEFYTKNENRDAVEKVVEKALEVGKSYDIELQITTAKGNRKWIRNIGKPDFRDGKCVRIYGTTQDITERKEAELELKRSNEALVERIKEQRCLYDITNLNEGDLTIPKLLEKAANIIPRAMLFEEFAQARITWHNQHMRT</sequence>
<dbReference type="Gene3D" id="3.30.450.20">
    <property type="entry name" value="PAS domain"/>
    <property type="match status" value="5"/>
</dbReference>
<dbReference type="Proteomes" id="UP001597460">
    <property type="component" value="Unassembled WGS sequence"/>
</dbReference>
<comment type="catalytic activity">
    <reaction evidence="1">
        <text>ATP + protein L-histidine = ADP + protein N-phospho-L-histidine.</text>
        <dbReference type="EC" id="2.7.13.3"/>
    </reaction>
</comment>
<dbReference type="PROSITE" id="PS50113">
    <property type="entry name" value="PAC"/>
    <property type="match status" value="4"/>
</dbReference>
<dbReference type="NCBIfam" id="TIGR00229">
    <property type="entry name" value="sensory_box"/>
    <property type="match status" value="4"/>
</dbReference>
<evidence type="ECO:0000256" key="5">
    <source>
        <dbReference type="ARBA" id="ARBA00022777"/>
    </source>
</evidence>
<dbReference type="EC" id="2.7.13.3" evidence="2"/>
<dbReference type="EMBL" id="JBHULI010000024">
    <property type="protein sequence ID" value="MFD2532319.1"/>
    <property type="molecule type" value="Genomic_DNA"/>
</dbReference>
<dbReference type="InterPro" id="IPR001610">
    <property type="entry name" value="PAC"/>
</dbReference>
<dbReference type="InterPro" id="IPR000014">
    <property type="entry name" value="PAS"/>
</dbReference>
<keyword evidence="9" id="KW-1185">Reference proteome</keyword>
<evidence type="ECO:0000256" key="3">
    <source>
        <dbReference type="ARBA" id="ARBA00022553"/>
    </source>
</evidence>
<dbReference type="PROSITE" id="PS50112">
    <property type="entry name" value="PAS"/>
    <property type="match status" value="1"/>
</dbReference>
<evidence type="ECO:0000256" key="1">
    <source>
        <dbReference type="ARBA" id="ARBA00000085"/>
    </source>
</evidence>
<dbReference type="Pfam" id="PF08447">
    <property type="entry name" value="PAS_3"/>
    <property type="match status" value="3"/>
</dbReference>
<evidence type="ECO:0000259" key="6">
    <source>
        <dbReference type="PROSITE" id="PS50112"/>
    </source>
</evidence>
<dbReference type="CDD" id="cd00130">
    <property type="entry name" value="PAS"/>
    <property type="match status" value="3"/>
</dbReference>
<protein>
    <recommendedName>
        <fullName evidence="2">histidine kinase</fullName>
        <ecNumber evidence="2">2.7.13.3</ecNumber>
    </recommendedName>
</protein>
<name>A0ABW5JIH7_9BACT</name>
<keyword evidence="3" id="KW-0597">Phosphoprotein</keyword>
<dbReference type="SMART" id="SM00086">
    <property type="entry name" value="PAC"/>
    <property type="match status" value="4"/>
</dbReference>
<gene>
    <name evidence="8" type="ORF">ACFSVN_07660</name>
</gene>
<accession>A0ABW5JIH7</accession>
<evidence type="ECO:0000256" key="2">
    <source>
        <dbReference type="ARBA" id="ARBA00012438"/>
    </source>
</evidence>
<evidence type="ECO:0000256" key="4">
    <source>
        <dbReference type="ARBA" id="ARBA00022679"/>
    </source>
</evidence>
<feature type="domain" description="PAC" evidence="7">
    <location>
        <begin position="380"/>
        <end position="431"/>
    </location>
</feature>
<keyword evidence="4" id="KW-0808">Transferase</keyword>
<dbReference type="InterPro" id="IPR000700">
    <property type="entry name" value="PAS-assoc_C"/>
</dbReference>
<feature type="domain" description="PAC" evidence="7">
    <location>
        <begin position="2"/>
        <end position="56"/>
    </location>
</feature>
<keyword evidence="5" id="KW-0418">Kinase</keyword>
<evidence type="ECO:0000259" key="7">
    <source>
        <dbReference type="PROSITE" id="PS50113"/>
    </source>
</evidence>
<dbReference type="PANTHER" id="PTHR43304:SF1">
    <property type="entry name" value="PAC DOMAIN-CONTAINING PROTEIN"/>
    <property type="match status" value="1"/>
</dbReference>
<reference evidence="9" key="1">
    <citation type="journal article" date="2019" name="Int. J. Syst. Evol. Microbiol.">
        <title>The Global Catalogue of Microorganisms (GCM) 10K type strain sequencing project: providing services to taxonomists for standard genome sequencing and annotation.</title>
        <authorList>
            <consortium name="The Broad Institute Genomics Platform"/>
            <consortium name="The Broad Institute Genome Sequencing Center for Infectious Disease"/>
            <person name="Wu L."/>
            <person name="Ma J."/>
        </authorList>
    </citation>
    <scope>NUCLEOTIDE SEQUENCE [LARGE SCALE GENOMIC DNA]</scope>
    <source>
        <strain evidence="9">KCTC 52042</strain>
    </source>
</reference>
<dbReference type="SUPFAM" id="SSF55785">
    <property type="entry name" value="PYP-like sensor domain (PAS domain)"/>
    <property type="match status" value="4"/>
</dbReference>
<dbReference type="SMART" id="SM00091">
    <property type="entry name" value="PAS"/>
    <property type="match status" value="3"/>
</dbReference>
<dbReference type="InterPro" id="IPR035965">
    <property type="entry name" value="PAS-like_dom_sf"/>
</dbReference>
<dbReference type="InterPro" id="IPR013655">
    <property type="entry name" value="PAS_fold_3"/>
</dbReference>
<organism evidence="8 9">
    <name type="scientific">Gracilimonas halophila</name>
    <dbReference type="NCBI Taxonomy" id="1834464"/>
    <lineage>
        <taxon>Bacteria</taxon>
        <taxon>Pseudomonadati</taxon>
        <taxon>Balneolota</taxon>
        <taxon>Balneolia</taxon>
        <taxon>Balneolales</taxon>
        <taxon>Balneolaceae</taxon>
        <taxon>Gracilimonas</taxon>
    </lineage>
</organism>
<dbReference type="RefSeq" id="WP_390300659.1">
    <property type="nucleotide sequence ID" value="NZ_JBHULI010000024.1"/>
</dbReference>
<evidence type="ECO:0000313" key="8">
    <source>
        <dbReference type="EMBL" id="MFD2532319.1"/>
    </source>
</evidence>
<feature type="domain" description="PAC" evidence="7">
    <location>
        <begin position="252"/>
        <end position="303"/>
    </location>
</feature>